<proteinExistence type="predicted"/>
<dbReference type="AlphaFoldDB" id="A0A9W9R775"/>
<dbReference type="Proteomes" id="UP001148299">
    <property type="component" value="Unassembled WGS sequence"/>
</dbReference>
<protein>
    <recommendedName>
        <fullName evidence="3">Haloacid dehalogenase-like hydrolase</fullName>
    </recommendedName>
</protein>
<evidence type="ECO:0008006" key="3">
    <source>
        <dbReference type="Google" id="ProtNLM"/>
    </source>
</evidence>
<evidence type="ECO:0000313" key="2">
    <source>
        <dbReference type="Proteomes" id="UP001148299"/>
    </source>
</evidence>
<dbReference type="InterPro" id="IPR044924">
    <property type="entry name" value="HAD-SF_hydro_IA_REG-2-like_cap"/>
</dbReference>
<dbReference type="Gene3D" id="3.40.50.1000">
    <property type="entry name" value="HAD superfamily/HAD-like"/>
    <property type="match status" value="1"/>
</dbReference>
<name>A0A9W9R775_PENBR</name>
<dbReference type="SUPFAM" id="SSF56784">
    <property type="entry name" value="HAD-like"/>
    <property type="match status" value="1"/>
</dbReference>
<reference evidence="1" key="2">
    <citation type="journal article" date="2023" name="IMA Fungus">
        <title>Comparative genomic study of the Penicillium genus elucidates a diverse pangenome and 15 lateral gene transfer events.</title>
        <authorList>
            <person name="Petersen C."/>
            <person name="Sorensen T."/>
            <person name="Nielsen M.R."/>
            <person name="Sondergaard T.E."/>
            <person name="Sorensen J.L."/>
            <person name="Fitzpatrick D.A."/>
            <person name="Frisvad J.C."/>
            <person name="Nielsen K.L."/>
        </authorList>
    </citation>
    <scope>NUCLEOTIDE SEQUENCE</scope>
    <source>
        <strain evidence="1">IBT 35675</strain>
    </source>
</reference>
<gene>
    <name evidence="1" type="ORF">N7541_005994</name>
</gene>
<keyword evidence="2" id="KW-1185">Reference proteome</keyword>
<dbReference type="InterPro" id="IPR051828">
    <property type="entry name" value="HAD-like_hydrolase_domain"/>
</dbReference>
<dbReference type="PANTHER" id="PTHR46191:SF2">
    <property type="entry name" value="HALOACID DEHALOGENASE-LIKE HYDROLASE DOMAIN-CONTAINING PROTEIN 3"/>
    <property type="match status" value="1"/>
</dbReference>
<dbReference type="Gene3D" id="1.10.150.720">
    <property type="entry name" value="Haloacid dehalogenase-like hydrolase"/>
    <property type="match status" value="1"/>
</dbReference>
<reference evidence="1" key="1">
    <citation type="submission" date="2022-12" db="EMBL/GenBank/DDBJ databases">
        <authorList>
            <person name="Petersen C."/>
        </authorList>
    </citation>
    <scope>NUCLEOTIDE SEQUENCE</scope>
    <source>
        <strain evidence="1">IBT 35675</strain>
    </source>
</reference>
<dbReference type="InterPro" id="IPR036412">
    <property type="entry name" value="HAD-like_sf"/>
</dbReference>
<sequence>MNNLMTSARSLSTHPRTLLLTFDAFGTLFYPRPPVSQQYAAVAHEFGFSRTVVTSQAIQQAFRDVYRLHSRRWPNYGRADVLSGKYGGPRQWWGEVIRECFVRVLASQGSHLAAHGSQSRGFELPSEMVDTLLDRFASDEGYALFDDVMPFFERMRELRGSSFRDFDRVLLGVISNSDDRVPAVLKALGVRVGDMRADQDLSSMDLPGFEQRNVTKEPRPFDQSEMDLDLIITSYEAGEGKPNRLIFDVAERQARLLPNKHGLSLGSTPTSDQTDDWVCVHVGDEYEKDYCAAIAAGWKSYLIPRADGELPAKTIRSLLDLIDELRI</sequence>
<dbReference type="PANTHER" id="PTHR46191">
    <property type="match status" value="1"/>
</dbReference>
<dbReference type="EMBL" id="JAPZBR010000004">
    <property type="protein sequence ID" value="KAJ5354950.1"/>
    <property type="molecule type" value="Genomic_DNA"/>
</dbReference>
<evidence type="ECO:0000313" key="1">
    <source>
        <dbReference type="EMBL" id="KAJ5354950.1"/>
    </source>
</evidence>
<dbReference type="InterPro" id="IPR023214">
    <property type="entry name" value="HAD_sf"/>
</dbReference>
<dbReference type="GO" id="GO:0005634">
    <property type="term" value="C:nucleus"/>
    <property type="evidence" value="ECO:0007669"/>
    <property type="project" value="TreeGrafter"/>
</dbReference>
<organism evidence="1 2">
    <name type="scientific">Penicillium brevicompactum</name>
    <dbReference type="NCBI Taxonomy" id="5074"/>
    <lineage>
        <taxon>Eukaryota</taxon>
        <taxon>Fungi</taxon>
        <taxon>Dikarya</taxon>
        <taxon>Ascomycota</taxon>
        <taxon>Pezizomycotina</taxon>
        <taxon>Eurotiomycetes</taxon>
        <taxon>Eurotiomycetidae</taxon>
        <taxon>Eurotiales</taxon>
        <taxon>Aspergillaceae</taxon>
        <taxon>Penicillium</taxon>
    </lineage>
</organism>
<comment type="caution">
    <text evidence="1">The sequence shown here is derived from an EMBL/GenBank/DDBJ whole genome shotgun (WGS) entry which is preliminary data.</text>
</comment>
<accession>A0A9W9R775</accession>